<evidence type="ECO:0000313" key="1">
    <source>
        <dbReference type="EMBL" id="AFD00495.1"/>
    </source>
</evidence>
<organism evidence="1 2">
    <name type="scientific">Methanocella conradii (strain DSM 24694 / JCM 17849 / CGMCC 1.5162 / HZ254)</name>
    <dbReference type="NCBI Taxonomy" id="1041930"/>
    <lineage>
        <taxon>Archaea</taxon>
        <taxon>Methanobacteriati</taxon>
        <taxon>Methanobacteriota</taxon>
        <taxon>Stenosarchaea group</taxon>
        <taxon>Methanomicrobia</taxon>
        <taxon>Methanocellales</taxon>
        <taxon>Methanocellaceae</taxon>
        <taxon>Methanocella</taxon>
    </lineage>
</organism>
<dbReference type="HOGENOM" id="CLU_1113864_0_0_2"/>
<dbReference type="SUPFAM" id="SSF49464">
    <property type="entry name" value="Carboxypeptidase regulatory domain-like"/>
    <property type="match status" value="1"/>
</dbReference>
<dbReference type="Proteomes" id="UP000005233">
    <property type="component" value="Chromosome"/>
</dbReference>
<name>H8I9P4_METCZ</name>
<evidence type="ECO:0000313" key="2">
    <source>
        <dbReference type="Proteomes" id="UP000005233"/>
    </source>
</evidence>
<dbReference type="Gene3D" id="2.60.40.1120">
    <property type="entry name" value="Carboxypeptidase-like, regulatory domain"/>
    <property type="match status" value="1"/>
</dbReference>
<dbReference type="KEGG" id="mez:Mtc_1751"/>
<evidence type="ECO:0008006" key="3">
    <source>
        <dbReference type="Google" id="ProtNLM"/>
    </source>
</evidence>
<dbReference type="PROSITE" id="PS51257">
    <property type="entry name" value="PROKAR_LIPOPROTEIN"/>
    <property type="match status" value="1"/>
</dbReference>
<dbReference type="InterPro" id="IPR008969">
    <property type="entry name" value="CarboxyPept-like_regulatory"/>
</dbReference>
<accession>H8I9P4</accession>
<protein>
    <recommendedName>
        <fullName evidence="3">Carboxypeptidase regulatory-like domain-containing protein</fullName>
    </recommendedName>
</protein>
<gene>
    <name evidence="1" type="ordered locus">Mtc_1751</name>
</gene>
<reference evidence="1 2" key="1">
    <citation type="journal article" date="2012" name="J. Bacteriol.">
        <title>Complete genome sequence of a thermophilic methanogen, Methanocella conradii HZ254, isolated from Chinese rice field soil.</title>
        <authorList>
            <person name="Lu Z."/>
            <person name="Lu Y."/>
        </authorList>
    </citation>
    <scope>NUCLEOTIDE SEQUENCE [LARGE SCALE GENOMIC DNA]</scope>
    <source>
        <strain evidence="2">DSM 24694 / JCM 17849 / CGMCC 1.5162 / HZ254</strain>
    </source>
</reference>
<proteinExistence type="predicted"/>
<dbReference type="AlphaFoldDB" id="H8I9P4"/>
<sequence length="249" mass="26948">MKMRTKKFAICVIFIYISSIGVFLSLSGCINTGIITGNNTSTVPPIASGRVFLDGKAVSGAAIEAVPINGAGKLYTIMDDKVSIKGAGNLYTITDNNGAYTLNITPATPYSITATYQGLRHTIWPVYLDNRSDTFNINLTTTPKSTIEGTGFATCSDPSRNTSDMSIFDINLNSTKDHTITSKALNRDGSYLLEVEPNVTYEMSGTLGEMGSPPITQFFYHNYKPLGNLPQITVSPNETVLIDYMVVLP</sequence>
<dbReference type="EMBL" id="CP003243">
    <property type="protein sequence ID" value="AFD00495.1"/>
    <property type="molecule type" value="Genomic_DNA"/>
</dbReference>
<keyword evidence="2" id="KW-1185">Reference proteome</keyword>